<evidence type="ECO:0000256" key="2">
    <source>
        <dbReference type="ARBA" id="ARBA00007265"/>
    </source>
</evidence>
<evidence type="ECO:0000256" key="4">
    <source>
        <dbReference type="ARBA" id="ARBA00022679"/>
    </source>
</evidence>
<evidence type="ECO:0000256" key="3">
    <source>
        <dbReference type="ARBA" id="ARBA00022555"/>
    </source>
</evidence>
<keyword evidence="10 11" id="KW-0694">RNA-binding</keyword>
<comment type="caution">
    <text evidence="13">The sequence shown here is derived from an EMBL/GenBank/DDBJ whole genome shotgun (WGS) entry which is preliminary data.</text>
</comment>
<organism evidence="13 14">
    <name type="scientific">Candidatus Onthomorpha intestinigallinarum</name>
    <dbReference type="NCBI Taxonomy" id="2840880"/>
    <lineage>
        <taxon>Bacteria</taxon>
        <taxon>Pseudomonadati</taxon>
        <taxon>Bacteroidota</taxon>
        <taxon>Bacteroidia</taxon>
        <taxon>Bacteroidales</taxon>
        <taxon>Candidatus Onthomorpha</taxon>
    </lineage>
</organism>
<dbReference type="PANTHER" id="PTHR47788:SF1">
    <property type="entry name" value="A-ADDING TRNA NUCLEOTIDYLTRANSFERASE"/>
    <property type="match status" value="1"/>
</dbReference>
<keyword evidence="9" id="KW-0460">Magnesium</keyword>
<evidence type="ECO:0000256" key="1">
    <source>
        <dbReference type="ARBA" id="ARBA00001946"/>
    </source>
</evidence>
<evidence type="ECO:0000256" key="11">
    <source>
        <dbReference type="RuleBase" id="RU003953"/>
    </source>
</evidence>
<evidence type="ECO:0000313" key="13">
    <source>
        <dbReference type="EMBL" id="HIW87759.1"/>
    </source>
</evidence>
<feature type="non-terminal residue" evidence="13">
    <location>
        <position position="87"/>
    </location>
</feature>
<dbReference type="GO" id="GO:0000049">
    <property type="term" value="F:tRNA binding"/>
    <property type="evidence" value="ECO:0007669"/>
    <property type="project" value="UniProtKB-KW"/>
</dbReference>
<reference evidence="13" key="1">
    <citation type="journal article" date="2021" name="PeerJ">
        <title>Extensive microbial diversity within the chicken gut microbiome revealed by metagenomics and culture.</title>
        <authorList>
            <person name="Gilroy R."/>
            <person name="Ravi A."/>
            <person name="Getino M."/>
            <person name="Pursley I."/>
            <person name="Horton D.L."/>
            <person name="Alikhan N.F."/>
            <person name="Baker D."/>
            <person name="Gharbi K."/>
            <person name="Hall N."/>
            <person name="Watson M."/>
            <person name="Adriaenssens E.M."/>
            <person name="Foster-Nyarko E."/>
            <person name="Jarju S."/>
            <person name="Secka A."/>
            <person name="Antonio M."/>
            <person name="Oren A."/>
            <person name="Chaudhuri R.R."/>
            <person name="La Ragione R."/>
            <person name="Hildebrand F."/>
            <person name="Pallen M.J."/>
        </authorList>
    </citation>
    <scope>NUCLEOTIDE SEQUENCE</scope>
    <source>
        <strain evidence="13">Gambia16-930</strain>
    </source>
</reference>
<dbReference type="GO" id="GO:0016779">
    <property type="term" value="F:nucleotidyltransferase activity"/>
    <property type="evidence" value="ECO:0007669"/>
    <property type="project" value="UniProtKB-KW"/>
</dbReference>
<name>A0A9D1RHI4_9BACT</name>
<dbReference type="Proteomes" id="UP000824267">
    <property type="component" value="Unassembled WGS sequence"/>
</dbReference>
<feature type="domain" description="Poly A polymerase head" evidence="12">
    <location>
        <begin position="27"/>
        <end position="84"/>
    </location>
</feature>
<keyword evidence="4 11" id="KW-0808">Transferase</keyword>
<reference evidence="13" key="2">
    <citation type="submission" date="2021-04" db="EMBL/GenBank/DDBJ databases">
        <authorList>
            <person name="Gilroy R."/>
        </authorList>
    </citation>
    <scope>NUCLEOTIDE SEQUENCE</scope>
    <source>
        <strain evidence="13">Gambia16-930</strain>
    </source>
</reference>
<evidence type="ECO:0000256" key="9">
    <source>
        <dbReference type="ARBA" id="ARBA00022842"/>
    </source>
</evidence>
<dbReference type="InterPro" id="IPR043519">
    <property type="entry name" value="NT_sf"/>
</dbReference>
<sequence length="87" mass="9402">MANLSGKLDSPIFGTLGRVADELNMETYVVGGFVRDCIMHRPCVDIDIVTIGSGIELAEKVHEALGDKSSAVSVFRNFGTAMLHFTE</sequence>
<dbReference type="GO" id="GO:0000166">
    <property type="term" value="F:nucleotide binding"/>
    <property type="evidence" value="ECO:0007669"/>
    <property type="project" value="UniProtKB-KW"/>
</dbReference>
<evidence type="ECO:0000259" key="12">
    <source>
        <dbReference type="Pfam" id="PF01743"/>
    </source>
</evidence>
<keyword evidence="6" id="KW-0548">Nucleotidyltransferase</keyword>
<protein>
    <submittedName>
        <fullName evidence="13">tRNA nucleotidyltransferase</fullName>
    </submittedName>
</protein>
<evidence type="ECO:0000313" key="14">
    <source>
        <dbReference type="Proteomes" id="UP000824267"/>
    </source>
</evidence>
<gene>
    <name evidence="13" type="ORF">IAC47_05735</name>
</gene>
<dbReference type="SUPFAM" id="SSF81301">
    <property type="entry name" value="Nucleotidyltransferase"/>
    <property type="match status" value="1"/>
</dbReference>
<evidence type="ECO:0000256" key="6">
    <source>
        <dbReference type="ARBA" id="ARBA00022695"/>
    </source>
</evidence>
<dbReference type="InterPro" id="IPR052390">
    <property type="entry name" value="tRNA_nt/polyA_polymerase"/>
</dbReference>
<dbReference type="Pfam" id="PF01743">
    <property type="entry name" value="PolyA_pol"/>
    <property type="match status" value="1"/>
</dbReference>
<evidence type="ECO:0000256" key="7">
    <source>
        <dbReference type="ARBA" id="ARBA00022723"/>
    </source>
</evidence>
<dbReference type="GO" id="GO:0046872">
    <property type="term" value="F:metal ion binding"/>
    <property type="evidence" value="ECO:0007669"/>
    <property type="project" value="UniProtKB-KW"/>
</dbReference>
<accession>A0A9D1RHI4</accession>
<dbReference type="Gene3D" id="3.30.460.10">
    <property type="entry name" value="Beta Polymerase, domain 2"/>
    <property type="match status" value="1"/>
</dbReference>
<dbReference type="AlphaFoldDB" id="A0A9D1RHI4"/>
<keyword evidence="8" id="KW-0547">Nucleotide-binding</keyword>
<comment type="cofactor">
    <cofactor evidence="1">
        <name>Mg(2+)</name>
        <dbReference type="ChEBI" id="CHEBI:18420"/>
    </cofactor>
</comment>
<evidence type="ECO:0000256" key="8">
    <source>
        <dbReference type="ARBA" id="ARBA00022741"/>
    </source>
</evidence>
<evidence type="ECO:0000256" key="10">
    <source>
        <dbReference type="ARBA" id="ARBA00022884"/>
    </source>
</evidence>
<proteinExistence type="inferred from homology"/>
<keyword evidence="5" id="KW-0819">tRNA processing</keyword>
<comment type="similarity">
    <text evidence="2 11">Belongs to the tRNA nucleotidyltransferase/poly(A) polymerase family.</text>
</comment>
<dbReference type="InterPro" id="IPR002646">
    <property type="entry name" value="PolA_pol_head_dom"/>
</dbReference>
<dbReference type="GO" id="GO:0008033">
    <property type="term" value="P:tRNA processing"/>
    <property type="evidence" value="ECO:0007669"/>
    <property type="project" value="UniProtKB-KW"/>
</dbReference>
<dbReference type="EMBL" id="DXGG01000179">
    <property type="protein sequence ID" value="HIW87759.1"/>
    <property type="molecule type" value="Genomic_DNA"/>
</dbReference>
<keyword evidence="3" id="KW-0820">tRNA-binding</keyword>
<evidence type="ECO:0000256" key="5">
    <source>
        <dbReference type="ARBA" id="ARBA00022694"/>
    </source>
</evidence>
<dbReference type="PANTHER" id="PTHR47788">
    <property type="entry name" value="POLYA POLYMERASE"/>
    <property type="match status" value="1"/>
</dbReference>
<keyword evidence="7" id="KW-0479">Metal-binding</keyword>